<sequence>MDSIESNFTEFSKLPISKETLLISKAQECLKYYAKLVDIDTKSFKKFRPDWSKIVADLIHLGRHFEIRGYFNDKANTMKLLCKIMEFYENDLTLIHVVSFFLAKSNQNYTEYNSKIKKLLPKVEDILFDMYSKLPEMKSPRTENLILFCFLNLAYYYFLKGDKDNSSGLLHLVKEAIDENLIEHKEKKSVIRFYFFLIQFRICCKEKSESKQAKKCDDIYNCLKKFIYISTEDNLLYPIYQYEFINEVFNYHVLRFNTDKLYPYLRHLIDNALLNGCIFRIIQMVSFYCYAHYQAENVSKFMTLTKIVERIIGIDFTPRENNCDNKIKKLEIGKPLLKKSTELIDLTNDEVS</sequence>
<reference evidence="1" key="2">
    <citation type="submission" date="2015-06" db="UniProtKB">
        <authorList>
            <consortium name="EnsemblMetazoa"/>
        </authorList>
    </citation>
    <scope>IDENTIFICATION</scope>
</reference>
<dbReference type="EMBL" id="CAQQ02383474">
    <property type="status" value="NOT_ANNOTATED_CDS"/>
    <property type="molecule type" value="Genomic_DNA"/>
</dbReference>
<accession>T1H4T0</accession>
<evidence type="ECO:0000313" key="1">
    <source>
        <dbReference type="EnsemblMetazoa" id="MESCA011298-PA"/>
    </source>
</evidence>
<dbReference type="HOGENOM" id="CLU_788213_0_0_1"/>
<reference evidence="2" key="1">
    <citation type="submission" date="2013-02" db="EMBL/GenBank/DDBJ databases">
        <authorList>
            <person name="Hughes D."/>
        </authorList>
    </citation>
    <scope>NUCLEOTIDE SEQUENCE</scope>
    <source>
        <strain>Durham</strain>
        <strain evidence="2">NC isolate 2 -- Noor lab</strain>
    </source>
</reference>
<protein>
    <submittedName>
        <fullName evidence="1">Uncharacterized protein</fullName>
    </submittedName>
</protein>
<dbReference type="AlphaFoldDB" id="T1H4T0"/>
<dbReference type="EnsemblMetazoa" id="MESCA011298-RA">
    <property type="protein sequence ID" value="MESCA011298-PA"/>
    <property type="gene ID" value="MESCA011298"/>
</dbReference>
<dbReference type="STRING" id="36166.T1H4T0"/>
<proteinExistence type="predicted"/>
<dbReference type="Proteomes" id="UP000015102">
    <property type="component" value="Unassembled WGS sequence"/>
</dbReference>
<evidence type="ECO:0000313" key="2">
    <source>
        <dbReference type="Proteomes" id="UP000015102"/>
    </source>
</evidence>
<organism evidence="1 2">
    <name type="scientific">Megaselia scalaris</name>
    <name type="common">Humpbacked fly</name>
    <name type="synonym">Phora scalaris</name>
    <dbReference type="NCBI Taxonomy" id="36166"/>
    <lineage>
        <taxon>Eukaryota</taxon>
        <taxon>Metazoa</taxon>
        <taxon>Ecdysozoa</taxon>
        <taxon>Arthropoda</taxon>
        <taxon>Hexapoda</taxon>
        <taxon>Insecta</taxon>
        <taxon>Pterygota</taxon>
        <taxon>Neoptera</taxon>
        <taxon>Endopterygota</taxon>
        <taxon>Diptera</taxon>
        <taxon>Brachycera</taxon>
        <taxon>Muscomorpha</taxon>
        <taxon>Platypezoidea</taxon>
        <taxon>Phoridae</taxon>
        <taxon>Megaseliini</taxon>
        <taxon>Megaselia</taxon>
    </lineage>
</organism>
<keyword evidence="2" id="KW-1185">Reference proteome</keyword>
<name>T1H4T0_MEGSC</name>